<comment type="caution">
    <text evidence="1">The sequence shown here is derived from an EMBL/GenBank/DDBJ whole genome shotgun (WGS) entry which is preliminary data.</text>
</comment>
<evidence type="ECO:0008006" key="3">
    <source>
        <dbReference type="Google" id="ProtNLM"/>
    </source>
</evidence>
<dbReference type="RefSeq" id="WP_226577730.1">
    <property type="nucleotide sequence ID" value="NZ_BLAY01000021.1"/>
</dbReference>
<protein>
    <recommendedName>
        <fullName evidence="3">Transposase</fullName>
    </recommendedName>
</protein>
<sequence>MSICRGTAFYNFFWVQIKSYRRRAPKTTLICGEKSKVIYALSLVDKFSDFGARHSTICGYKSKVIDAVPQKPLKFISMLISMRIPKPNN</sequence>
<reference evidence="1" key="1">
    <citation type="submission" date="2019-10" db="EMBL/GenBank/DDBJ databases">
        <title>Draft genome sequece of Microseira wollei NIES-4236.</title>
        <authorList>
            <person name="Yamaguchi H."/>
            <person name="Suzuki S."/>
            <person name="Kawachi M."/>
        </authorList>
    </citation>
    <scope>NUCLEOTIDE SEQUENCE</scope>
    <source>
        <strain evidence="1">NIES-4236</strain>
    </source>
</reference>
<dbReference type="Proteomes" id="UP001050975">
    <property type="component" value="Unassembled WGS sequence"/>
</dbReference>
<accession>A0AAV3X6M8</accession>
<proteinExistence type="predicted"/>
<name>A0AAV3X6M8_9CYAN</name>
<evidence type="ECO:0000313" key="1">
    <source>
        <dbReference type="EMBL" id="GET37003.1"/>
    </source>
</evidence>
<organism evidence="1 2">
    <name type="scientific">Microseira wollei NIES-4236</name>
    <dbReference type="NCBI Taxonomy" id="2530354"/>
    <lineage>
        <taxon>Bacteria</taxon>
        <taxon>Bacillati</taxon>
        <taxon>Cyanobacteriota</taxon>
        <taxon>Cyanophyceae</taxon>
        <taxon>Oscillatoriophycideae</taxon>
        <taxon>Aerosakkonematales</taxon>
        <taxon>Aerosakkonemataceae</taxon>
        <taxon>Microseira</taxon>
    </lineage>
</organism>
<dbReference type="EMBL" id="BLAY01000021">
    <property type="protein sequence ID" value="GET37003.1"/>
    <property type="molecule type" value="Genomic_DNA"/>
</dbReference>
<keyword evidence="2" id="KW-1185">Reference proteome</keyword>
<gene>
    <name evidence="1" type="ORF">MiSe_17560</name>
</gene>
<dbReference type="AlphaFoldDB" id="A0AAV3X6M8"/>
<evidence type="ECO:0000313" key="2">
    <source>
        <dbReference type="Proteomes" id="UP001050975"/>
    </source>
</evidence>